<dbReference type="EMBL" id="CP011387">
    <property type="protein sequence ID" value="ANE42895.1"/>
    <property type="molecule type" value="Genomic_DNA"/>
</dbReference>
<dbReference type="PROSITE" id="PS51725">
    <property type="entry name" value="ABM"/>
    <property type="match status" value="1"/>
</dbReference>
<proteinExistence type="predicted"/>
<dbReference type="PANTHER" id="PTHR33336">
    <property type="entry name" value="QUINOL MONOOXYGENASE YGIN-RELATED"/>
    <property type="match status" value="1"/>
</dbReference>
<dbReference type="Pfam" id="PF03992">
    <property type="entry name" value="ABM"/>
    <property type="match status" value="1"/>
</dbReference>
<gene>
    <name evidence="2" type="ORF">SU48_02945</name>
</gene>
<dbReference type="Proteomes" id="UP000077363">
    <property type="component" value="Chromosome"/>
</dbReference>
<dbReference type="SUPFAM" id="SSF54909">
    <property type="entry name" value="Dimeric alpha+beta barrel"/>
    <property type="match status" value="1"/>
</dbReference>
<evidence type="ECO:0000313" key="2">
    <source>
        <dbReference type="EMBL" id="ANE42895.1"/>
    </source>
</evidence>
<dbReference type="OrthoDB" id="9806189at2"/>
<dbReference type="Gene3D" id="3.30.70.100">
    <property type="match status" value="1"/>
</dbReference>
<dbReference type="KEGG" id="dpu:SU48_02945"/>
<dbReference type="GO" id="GO:0003824">
    <property type="term" value="F:catalytic activity"/>
    <property type="evidence" value="ECO:0007669"/>
    <property type="project" value="TreeGrafter"/>
</dbReference>
<dbReference type="AlphaFoldDB" id="A0A172T770"/>
<keyword evidence="3" id="KW-1185">Reference proteome</keyword>
<dbReference type="PATRIC" id="fig|1182568.3.peg.616"/>
<dbReference type="PANTHER" id="PTHR33336:SF3">
    <property type="entry name" value="ABM DOMAIN-CONTAINING PROTEIN"/>
    <property type="match status" value="1"/>
</dbReference>
<dbReference type="RefSeq" id="WP_064013950.1">
    <property type="nucleotide sequence ID" value="NZ_CP011387.1"/>
</dbReference>
<dbReference type="InterPro" id="IPR007138">
    <property type="entry name" value="ABM_dom"/>
</dbReference>
<reference evidence="2 3" key="1">
    <citation type="submission" date="2015-01" db="EMBL/GenBank/DDBJ databases">
        <title>Deinococcus puniceus/DY1/ whole genome sequencing.</title>
        <authorList>
            <person name="Kim M.K."/>
            <person name="Srinivasan S."/>
            <person name="Lee J.-J."/>
        </authorList>
    </citation>
    <scope>NUCLEOTIDE SEQUENCE [LARGE SCALE GENOMIC DNA]</scope>
    <source>
        <strain evidence="2 3">DY1</strain>
    </source>
</reference>
<dbReference type="InterPro" id="IPR050744">
    <property type="entry name" value="AI-2_Isomerase_LsrG"/>
</dbReference>
<organism evidence="2 3">
    <name type="scientific">Deinococcus puniceus</name>
    <dbReference type="NCBI Taxonomy" id="1182568"/>
    <lineage>
        <taxon>Bacteria</taxon>
        <taxon>Thermotogati</taxon>
        <taxon>Deinococcota</taxon>
        <taxon>Deinococci</taxon>
        <taxon>Deinococcales</taxon>
        <taxon>Deinococcaceae</taxon>
        <taxon>Deinococcus</taxon>
    </lineage>
</organism>
<evidence type="ECO:0000259" key="1">
    <source>
        <dbReference type="PROSITE" id="PS51725"/>
    </source>
</evidence>
<accession>A0A172T770</accession>
<name>A0A172T770_9DEIO</name>
<sequence>MILSHARLTFPAAHHDTGRQMLQGLAAHTRTEPGCLLYLVSENLEVPGQFFITEQWESMTDMQTHLALPGVGQAVAAVQGMGVNDLSITAWEAGAATQIM</sequence>
<dbReference type="InterPro" id="IPR011008">
    <property type="entry name" value="Dimeric_a/b-barrel"/>
</dbReference>
<evidence type="ECO:0000313" key="3">
    <source>
        <dbReference type="Proteomes" id="UP000077363"/>
    </source>
</evidence>
<dbReference type="STRING" id="1182568.SU48_02945"/>
<feature type="domain" description="ABM" evidence="1">
    <location>
        <begin position="2"/>
        <end position="90"/>
    </location>
</feature>
<protein>
    <recommendedName>
        <fullName evidence="1">ABM domain-containing protein</fullName>
    </recommendedName>
</protein>